<keyword evidence="3" id="KW-1185">Reference proteome</keyword>
<name>A0ABN9QRM8_9DINO</name>
<organism evidence="2 3">
    <name type="scientific">Prorocentrum cordatum</name>
    <dbReference type="NCBI Taxonomy" id="2364126"/>
    <lineage>
        <taxon>Eukaryota</taxon>
        <taxon>Sar</taxon>
        <taxon>Alveolata</taxon>
        <taxon>Dinophyceae</taxon>
        <taxon>Prorocentrales</taxon>
        <taxon>Prorocentraceae</taxon>
        <taxon>Prorocentrum</taxon>
    </lineage>
</organism>
<evidence type="ECO:0000256" key="1">
    <source>
        <dbReference type="SAM" id="MobiDB-lite"/>
    </source>
</evidence>
<dbReference type="InterPro" id="IPR018247">
    <property type="entry name" value="EF_Hand_1_Ca_BS"/>
</dbReference>
<accession>A0ABN9QRM8</accession>
<evidence type="ECO:0000313" key="2">
    <source>
        <dbReference type="EMBL" id="CAK0808893.1"/>
    </source>
</evidence>
<comment type="caution">
    <text evidence="2">The sequence shown here is derived from an EMBL/GenBank/DDBJ whole genome shotgun (WGS) entry which is preliminary data.</text>
</comment>
<evidence type="ECO:0008006" key="4">
    <source>
        <dbReference type="Google" id="ProtNLM"/>
    </source>
</evidence>
<evidence type="ECO:0000313" key="3">
    <source>
        <dbReference type="Proteomes" id="UP001189429"/>
    </source>
</evidence>
<proteinExistence type="predicted"/>
<protein>
    <recommendedName>
        <fullName evidence="4">Calmodulin</fullName>
    </recommendedName>
</protein>
<reference evidence="2" key="1">
    <citation type="submission" date="2023-10" db="EMBL/GenBank/DDBJ databases">
        <authorList>
            <person name="Chen Y."/>
            <person name="Shah S."/>
            <person name="Dougan E. K."/>
            <person name="Thang M."/>
            <person name="Chan C."/>
        </authorList>
    </citation>
    <scope>NUCLEOTIDE SEQUENCE [LARGE SCALE GENOMIC DNA]</scope>
</reference>
<dbReference type="PROSITE" id="PS00018">
    <property type="entry name" value="EF_HAND_1"/>
    <property type="match status" value="1"/>
</dbReference>
<dbReference type="Proteomes" id="UP001189429">
    <property type="component" value="Unassembled WGS sequence"/>
</dbReference>
<dbReference type="EMBL" id="CAUYUJ010004277">
    <property type="protein sequence ID" value="CAK0808893.1"/>
    <property type="molecule type" value="Genomic_DNA"/>
</dbReference>
<feature type="region of interest" description="Disordered" evidence="1">
    <location>
        <begin position="280"/>
        <end position="308"/>
    </location>
</feature>
<sequence length="367" mass="39164">MDVDGNGCATVAEIRLLFAQMEASLRGKGEEDPAPDLEVFQGTLFDSYGVDLEEYDVSVQHDVDGDVKMLHDGLGLPAVPVFPLLEDESAVSAAFADIGTQTESDGDDTGILEGSDLQDTVSDLGGAVSEIMELKATAWGWKHAFDKLAAWHGINEMEAPGVSKQFQASVEDMLGAQSDTDSDGNGEKYNDGDDRRFFREKKEVSKQVQTWVEDVLGIFSKGDSDGTDGADIGAEFEASKQVHASAEDMLGPQSDMDSDDSAAKGSDGDVIATEFEVSEQAQTSVEDLLGPDNKNDSDGMGEQSSDRVGQGSECLFFSILEAVRAAATMRFGENWRQVVLVHQAGTLRFGPRGELLGEESGGAPPEA</sequence>
<gene>
    <name evidence="2" type="ORF">PCOR1329_LOCUS14331</name>
</gene>